<accession>A0A0A7FWD4</accession>
<reference evidence="2 3" key="1">
    <citation type="journal article" date="2015" name="Infect. Genet. Evol.">
        <title>Genomic sequences of six botulinum neurotoxin-producing strains representing three clostridial species illustrate the mobility and diversity of botulinum neurotoxin genes.</title>
        <authorList>
            <person name="Smith T.J."/>
            <person name="Hill K.K."/>
            <person name="Xie G."/>
            <person name="Foley B.T."/>
            <person name="Williamson C.H."/>
            <person name="Foster J.T."/>
            <person name="Johnson S.L."/>
            <person name="Chertkov O."/>
            <person name="Teshima H."/>
            <person name="Gibbons H.S."/>
            <person name="Johnsky L.A."/>
            <person name="Karavis M.A."/>
            <person name="Smith L.A."/>
        </authorList>
    </citation>
    <scope>NUCLEOTIDE SEQUENCE [LARGE SCALE GENOMIC DNA]</scope>
    <source>
        <strain evidence="2">Sullivan</strain>
    </source>
</reference>
<dbReference type="KEGG" id="cbv:U729_2167"/>
<proteinExistence type="predicted"/>
<dbReference type="Proteomes" id="UP000030635">
    <property type="component" value="Chromosome"/>
</dbReference>
<dbReference type="RefSeq" id="WP_039314777.1">
    <property type="nucleotide sequence ID" value="NZ_CP006905.1"/>
</dbReference>
<dbReference type="EMBL" id="CP006905">
    <property type="protein sequence ID" value="AIY83235.1"/>
    <property type="molecule type" value="Genomic_DNA"/>
</dbReference>
<protein>
    <recommendedName>
        <fullName evidence="1">Glucose/Sorbosone dehydrogenase domain-containing protein</fullName>
    </recommendedName>
</protein>
<dbReference type="Pfam" id="PF07995">
    <property type="entry name" value="GSDH"/>
    <property type="match status" value="1"/>
</dbReference>
<feature type="domain" description="Glucose/Sorbosone dehydrogenase" evidence="1">
    <location>
        <begin position="43"/>
        <end position="350"/>
    </location>
</feature>
<sequence length="366" mass="41174">MKRLFHNILYNIIFSNRNTTKFKAKKINSRQFPYEIEIIAENLSVPWAIDISNEGNIYFTERSGTIRIIENGKLNPQPLTTFSAPFINEGEGGLMGIALDPNFSQNHYIYVIHSYLEGNQIYNRVIRLIENNNRSFIDRTLLDKIPGGQIHNGGRLKIGPDQKLYITTGDAGNSALSQDPTSTAGKILRLELDGSIPKDNPIINSPIYSLGHRNPQGLTWNSKNVLYESEHGQLAHDEINIIQPGANYGWPLVQGNEESTEVTIQKPLIHSGEDTWAPSGIAFINQGPWQGKLLVANLRGQQLLSIFLNETGTVVTNIESWFKNEYGRFREVVFSKDGSIYLTTNNRDGRGNPDITDDKIIRLIPK</sequence>
<dbReference type="eggNOG" id="COG2133">
    <property type="taxonomic scope" value="Bacteria"/>
</dbReference>
<dbReference type="Gene3D" id="2.120.10.30">
    <property type="entry name" value="TolB, C-terminal domain"/>
    <property type="match status" value="1"/>
</dbReference>
<dbReference type="HOGENOM" id="CLU_012253_0_0_9"/>
<dbReference type="PANTHER" id="PTHR19328">
    <property type="entry name" value="HEDGEHOG-INTERACTING PROTEIN"/>
    <property type="match status" value="1"/>
</dbReference>
<evidence type="ECO:0000259" key="1">
    <source>
        <dbReference type="Pfam" id="PF07995"/>
    </source>
</evidence>
<organism evidence="2 3">
    <name type="scientific">Clostridium baratii str. Sullivan</name>
    <dbReference type="NCBI Taxonomy" id="1415775"/>
    <lineage>
        <taxon>Bacteria</taxon>
        <taxon>Bacillati</taxon>
        <taxon>Bacillota</taxon>
        <taxon>Clostridia</taxon>
        <taxon>Eubacteriales</taxon>
        <taxon>Clostridiaceae</taxon>
        <taxon>Clostridium</taxon>
    </lineage>
</organism>
<evidence type="ECO:0000313" key="3">
    <source>
        <dbReference type="Proteomes" id="UP000030635"/>
    </source>
</evidence>
<dbReference type="InterPro" id="IPR011041">
    <property type="entry name" value="Quinoprot_gluc/sorb_DH_b-prop"/>
</dbReference>
<gene>
    <name evidence="2" type="ORF">U729_2167</name>
</gene>
<dbReference type="InterPro" id="IPR012938">
    <property type="entry name" value="Glc/Sorbosone_DH"/>
</dbReference>
<evidence type="ECO:0000313" key="2">
    <source>
        <dbReference type="EMBL" id="AIY83235.1"/>
    </source>
</evidence>
<keyword evidence="3" id="KW-1185">Reference proteome</keyword>
<dbReference type="SUPFAM" id="SSF50952">
    <property type="entry name" value="Soluble quinoprotein glucose dehydrogenase"/>
    <property type="match status" value="1"/>
</dbReference>
<dbReference type="InterPro" id="IPR011042">
    <property type="entry name" value="6-blade_b-propeller_TolB-like"/>
</dbReference>
<name>A0A0A7FWD4_9CLOT</name>
<dbReference type="AlphaFoldDB" id="A0A0A7FWD4"/>
<dbReference type="PANTHER" id="PTHR19328:SF13">
    <property type="entry name" value="HIPL1 PROTEIN"/>
    <property type="match status" value="1"/>
</dbReference>
<dbReference type="OrthoDB" id="9770043at2"/>